<reference evidence="2" key="1">
    <citation type="submission" date="2017-01" db="EMBL/GenBank/DDBJ databases">
        <title>Genome sequence of Rouxiella sp. ERMR1:05.</title>
        <authorList>
            <person name="Kumar R."/>
            <person name="Singh D."/>
            <person name="Kumar S."/>
        </authorList>
    </citation>
    <scope>NUCLEOTIDE SEQUENCE [LARGE SCALE GENOMIC DNA]</scope>
    <source>
        <strain evidence="2">ERMR1:05</strain>
    </source>
</reference>
<sequence length="66" mass="7226">MNILVNEETHHFTEPLTLNTLLNLLELNPAGSALAVNQVIIPRDNWPAHLLEDGDQVLLFQAIAGG</sequence>
<dbReference type="InterPro" id="IPR003749">
    <property type="entry name" value="ThiS/MoaD-like"/>
</dbReference>
<protein>
    <submittedName>
        <fullName evidence="1">Sulfur carrier protein ThiS</fullName>
    </submittedName>
</protein>
<dbReference type="CDD" id="cd00565">
    <property type="entry name" value="Ubl_ThiS"/>
    <property type="match status" value="1"/>
</dbReference>
<dbReference type="PANTHER" id="PTHR34472">
    <property type="entry name" value="SULFUR CARRIER PROTEIN THIS"/>
    <property type="match status" value="1"/>
</dbReference>
<keyword evidence="2" id="KW-1185">Reference proteome</keyword>
<name>A0A2L1UV17_9GAMM</name>
<dbReference type="InterPro" id="IPR016155">
    <property type="entry name" value="Mopterin_synth/thiamin_S_b"/>
</dbReference>
<dbReference type="NCBIfam" id="TIGR01683">
    <property type="entry name" value="thiS"/>
    <property type="match status" value="1"/>
</dbReference>
<accession>A0A2L1UV17</accession>
<dbReference type="Pfam" id="PF02597">
    <property type="entry name" value="ThiS"/>
    <property type="match status" value="1"/>
</dbReference>
<evidence type="ECO:0000313" key="2">
    <source>
        <dbReference type="Proteomes" id="UP000239197"/>
    </source>
</evidence>
<dbReference type="PANTHER" id="PTHR34472:SF1">
    <property type="entry name" value="SULFUR CARRIER PROTEIN THIS"/>
    <property type="match status" value="1"/>
</dbReference>
<dbReference type="EMBL" id="CP019062">
    <property type="protein sequence ID" value="AVF36761.1"/>
    <property type="molecule type" value="Genomic_DNA"/>
</dbReference>
<dbReference type="InterPro" id="IPR010035">
    <property type="entry name" value="Thi_S"/>
</dbReference>
<gene>
    <name evidence="1" type="ORF">BV494_18375</name>
</gene>
<dbReference type="Proteomes" id="UP000239197">
    <property type="component" value="Chromosome"/>
</dbReference>
<dbReference type="InterPro" id="IPR012675">
    <property type="entry name" value="Beta-grasp_dom_sf"/>
</dbReference>
<organism evidence="1 2">
    <name type="scientific">Rahnella sikkimica</name>
    <dbReference type="NCBI Taxonomy" id="1805933"/>
    <lineage>
        <taxon>Bacteria</taxon>
        <taxon>Pseudomonadati</taxon>
        <taxon>Pseudomonadota</taxon>
        <taxon>Gammaproteobacteria</taxon>
        <taxon>Enterobacterales</taxon>
        <taxon>Yersiniaceae</taxon>
        <taxon>Rahnella</taxon>
    </lineage>
</organism>
<dbReference type="OrthoDB" id="6388078at2"/>
<dbReference type="RefSeq" id="WP_104924139.1">
    <property type="nucleotide sequence ID" value="NZ_CP019062.1"/>
</dbReference>
<dbReference type="Gene3D" id="3.10.20.30">
    <property type="match status" value="1"/>
</dbReference>
<evidence type="ECO:0000313" key="1">
    <source>
        <dbReference type="EMBL" id="AVF36761.1"/>
    </source>
</evidence>
<proteinExistence type="predicted"/>
<dbReference type="KEGG" id="rox:BV494_18375"/>
<dbReference type="AlphaFoldDB" id="A0A2L1UV17"/>
<dbReference type="SUPFAM" id="SSF54285">
    <property type="entry name" value="MoaD/ThiS"/>
    <property type="match status" value="1"/>
</dbReference>